<dbReference type="VEuPathDB" id="FungiDB:SCHCODRAFT_02598585"/>
<dbReference type="RefSeq" id="XP_003033489.1">
    <property type="nucleotide sequence ID" value="XM_003033443.1"/>
</dbReference>
<sequence length="289" mass="30519">MAIQTSSTPTTFAISPEVFGLKRRLSASPRTRYQQNMDPESLVNSFGAIGLDGSKTQTQPASGVNTTPLGSRSNQSPLKDVTNHLADAPPVAALPFSITGNQSGSIAFAQNTIATHPIPTSAFITDPNAIVAGARVSTTTFVRPPLPSSQASAPMLQKPSITASAFNCNPNTFAAAYNARIPMFSVNISPSTASAFGLPSTWTAVSNFQEEEPMDVDDPYAMEICLPDPDAMDTSPNSENYTVPFFPYHGPQGFAAPQFGRLFQPHTRAARSSGALLSASSSAVVFYAH</sequence>
<gene>
    <name evidence="2" type="ORF">SCHCODRAFT_234429</name>
</gene>
<evidence type="ECO:0000313" key="2">
    <source>
        <dbReference type="EMBL" id="EFI98586.1"/>
    </source>
</evidence>
<dbReference type="AlphaFoldDB" id="D8Q1Y2"/>
<protein>
    <submittedName>
        <fullName evidence="2">Uncharacterized protein</fullName>
    </submittedName>
</protein>
<feature type="region of interest" description="Disordered" evidence="1">
    <location>
        <begin position="50"/>
        <end position="76"/>
    </location>
</feature>
<dbReference type="HOGENOM" id="CLU_963645_0_0_1"/>
<feature type="compositionally biased region" description="Polar residues" evidence="1">
    <location>
        <begin position="54"/>
        <end position="76"/>
    </location>
</feature>
<proteinExistence type="predicted"/>
<dbReference type="KEGG" id="scm:SCHCO_02598585"/>
<dbReference type="GeneID" id="9596022"/>
<name>D8Q1Y2_SCHCM</name>
<evidence type="ECO:0000256" key="1">
    <source>
        <dbReference type="SAM" id="MobiDB-lite"/>
    </source>
</evidence>
<dbReference type="InParanoid" id="D8Q1Y2"/>
<dbReference type="OrthoDB" id="10332914at2759"/>
<keyword evidence="3" id="KW-1185">Reference proteome</keyword>
<reference evidence="2 3" key="1">
    <citation type="journal article" date="2010" name="Nat. Biotechnol.">
        <title>Genome sequence of the model mushroom Schizophyllum commune.</title>
        <authorList>
            <person name="Ohm R.A."/>
            <person name="de Jong J.F."/>
            <person name="Lugones L.G."/>
            <person name="Aerts A."/>
            <person name="Kothe E."/>
            <person name="Stajich J.E."/>
            <person name="de Vries R.P."/>
            <person name="Record E."/>
            <person name="Levasseur A."/>
            <person name="Baker S.E."/>
            <person name="Bartholomew K.A."/>
            <person name="Coutinho P.M."/>
            <person name="Erdmann S."/>
            <person name="Fowler T.J."/>
            <person name="Gathman A.C."/>
            <person name="Lombard V."/>
            <person name="Henrissat B."/>
            <person name="Knabe N."/>
            <person name="Kuees U."/>
            <person name="Lilly W.W."/>
            <person name="Lindquist E."/>
            <person name="Lucas S."/>
            <person name="Magnuson J.K."/>
            <person name="Piumi F."/>
            <person name="Raudaskoski M."/>
            <person name="Salamov A."/>
            <person name="Schmutz J."/>
            <person name="Schwarze F.W.M.R."/>
            <person name="vanKuyk P.A."/>
            <person name="Horton J.S."/>
            <person name="Grigoriev I.V."/>
            <person name="Woesten H.A.B."/>
        </authorList>
    </citation>
    <scope>NUCLEOTIDE SEQUENCE [LARGE SCALE GENOMIC DNA]</scope>
    <source>
        <strain evidence="3">H4-8 / FGSC 9210</strain>
    </source>
</reference>
<organism evidence="3">
    <name type="scientific">Schizophyllum commune (strain H4-8 / FGSC 9210)</name>
    <name type="common">Split gill fungus</name>
    <dbReference type="NCBI Taxonomy" id="578458"/>
    <lineage>
        <taxon>Eukaryota</taxon>
        <taxon>Fungi</taxon>
        <taxon>Dikarya</taxon>
        <taxon>Basidiomycota</taxon>
        <taxon>Agaricomycotina</taxon>
        <taxon>Agaricomycetes</taxon>
        <taxon>Agaricomycetidae</taxon>
        <taxon>Agaricales</taxon>
        <taxon>Schizophyllaceae</taxon>
        <taxon>Schizophyllum</taxon>
    </lineage>
</organism>
<dbReference type="Proteomes" id="UP000007431">
    <property type="component" value="Unassembled WGS sequence"/>
</dbReference>
<accession>D8Q1Y2</accession>
<dbReference type="EMBL" id="GL377305">
    <property type="protein sequence ID" value="EFI98586.1"/>
    <property type="molecule type" value="Genomic_DNA"/>
</dbReference>
<evidence type="ECO:0000313" key="3">
    <source>
        <dbReference type="Proteomes" id="UP000007431"/>
    </source>
</evidence>